<name>A0A3P7N2V7_DIBLA</name>
<evidence type="ECO:0000313" key="3">
    <source>
        <dbReference type="Proteomes" id="UP000281553"/>
    </source>
</evidence>
<evidence type="ECO:0000256" key="1">
    <source>
        <dbReference type="SAM" id="MobiDB-lite"/>
    </source>
</evidence>
<feature type="compositionally biased region" description="Polar residues" evidence="1">
    <location>
        <begin position="75"/>
        <end position="91"/>
    </location>
</feature>
<reference evidence="2 3" key="1">
    <citation type="submission" date="2018-11" db="EMBL/GenBank/DDBJ databases">
        <authorList>
            <consortium name="Pathogen Informatics"/>
        </authorList>
    </citation>
    <scope>NUCLEOTIDE SEQUENCE [LARGE SCALE GENOMIC DNA]</scope>
</reference>
<gene>
    <name evidence="2" type="ORF">DILT_LOCUS17092</name>
</gene>
<keyword evidence="3" id="KW-1185">Reference proteome</keyword>
<dbReference type="Proteomes" id="UP000281553">
    <property type="component" value="Unassembled WGS sequence"/>
</dbReference>
<protein>
    <submittedName>
        <fullName evidence="2">Uncharacterized protein</fullName>
    </submittedName>
</protein>
<feature type="region of interest" description="Disordered" evidence="1">
    <location>
        <begin position="1"/>
        <end position="60"/>
    </location>
</feature>
<sequence>MLMGRVPKRRAQPTPEPPDMLEDEVQLPASTADAEVDTSPSTLLLSPVCTNGRTGSRVHTRPRCERVCQALQQSPSAITEANEDQLPTNEPNSRKPSDPQVISEASNSAAKATSGDVSTWWTGFEATTNYNTNILAPDQPSPYQSSNQDELTIAGVPPERFHLRSRLPAVGPAYFLHLTYYSVLSRC</sequence>
<proteinExistence type="predicted"/>
<dbReference type="OrthoDB" id="74412at2759"/>
<feature type="compositionally biased region" description="Polar residues" evidence="1">
    <location>
        <begin position="38"/>
        <end position="54"/>
    </location>
</feature>
<dbReference type="EMBL" id="UYRU01089299">
    <property type="protein sequence ID" value="VDN36664.1"/>
    <property type="molecule type" value="Genomic_DNA"/>
</dbReference>
<accession>A0A3P7N2V7</accession>
<dbReference type="AlphaFoldDB" id="A0A3P7N2V7"/>
<feature type="compositionally biased region" description="Basic residues" evidence="1">
    <location>
        <begin position="1"/>
        <end position="11"/>
    </location>
</feature>
<feature type="region of interest" description="Disordered" evidence="1">
    <location>
        <begin position="75"/>
        <end position="112"/>
    </location>
</feature>
<organism evidence="2 3">
    <name type="scientific">Dibothriocephalus latus</name>
    <name type="common">Fish tapeworm</name>
    <name type="synonym">Diphyllobothrium latum</name>
    <dbReference type="NCBI Taxonomy" id="60516"/>
    <lineage>
        <taxon>Eukaryota</taxon>
        <taxon>Metazoa</taxon>
        <taxon>Spiralia</taxon>
        <taxon>Lophotrochozoa</taxon>
        <taxon>Platyhelminthes</taxon>
        <taxon>Cestoda</taxon>
        <taxon>Eucestoda</taxon>
        <taxon>Diphyllobothriidea</taxon>
        <taxon>Diphyllobothriidae</taxon>
        <taxon>Dibothriocephalus</taxon>
    </lineage>
</organism>
<feature type="compositionally biased region" description="Polar residues" evidence="1">
    <location>
        <begin position="103"/>
        <end position="112"/>
    </location>
</feature>
<evidence type="ECO:0000313" key="2">
    <source>
        <dbReference type="EMBL" id="VDN36664.1"/>
    </source>
</evidence>